<protein>
    <submittedName>
        <fullName evidence="2">Sel1 repeat family protein</fullName>
    </submittedName>
</protein>
<accession>A0A3S0KBG8</accession>
<dbReference type="Gene3D" id="1.25.40.10">
    <property type="entry name" value="Tetratricopeptide repeat domain"/>
    <property type="match status" value="1"/>
</dbReference>
<keyword evidence="1" id="KW-0732">Signal</keyword>
<organism evidence="2 3">
    <name type="scientific">Shewanella atlantica</name>
    <dbReference type="NCBI Taxonomy" id="271099"/>
    <lineage>
        <taxon>Bacteria</taxon>
        <taxon>Pseudomonadati</taxon>
        <taxon>Pseudomonadota</taxon>
        <taxon>Gammaproteobacteria</taxon>
        <taxon>Alteromonadales</taxon>
        <taxon>Shewanellaceae</taxon>
        <taxon>Shewanella</taxon>
    </lineage>
</organism>
<dbReference type="EMBL" id="RXNV01000018">
    <property type="protein sequence ID" value="RTR26988.1"/>
    <property type="molecule type" value="Genomic_DNA"/>
</dbReference>
<dbReference type="Pfam" id="PF08238">
    <property type="entry name" value="Sel1"/>
    <property type="match status" value="3"/>
</dbReference>
<dbReference type="Proteomes" id="UP000282060">
    <property type="component" value="Unassembled WGS sequence"/>
</dbReference>
<dbReference type="SUPFAM" id="SSF81901">
    <property type="entry name" value="HCP-like"/>
    <property type="match status" value="1"/>
</dbReference>
<dbReference type="InterPro" id="IPR052945">
    <property type="entry name" value="Mitotic_Regulator"/>
</dbReference>
<dbReference type="SMART" id="SM00671">
    <property type="entry name" value="SEL1"/>
    <property type="match status" value="3"/>
</dbReference>
<dbReference type="PANTHER" id="PTHR43628:SF1">
    <property type="entry name" value="CHITIN SYNTHASE REGULATORY FACTOR 2-RELATED"/>
    <property type="match status" value="1"/>
</dbReference>
<gene>
    <name evidence="2" type="ORF">EKG39_20985</name>
</gene>
<dbReference type="PANTHER" id="PTHR43628">
    <property type="entry name" value="ACTIVATOR OF C KINASE PROTEIN 1-RELATED"/>
    <property type="match status" value="1"/>
</dbReference>
<evidence type="ECO:0000313" key="2">
    <source>
        <dbReference type="EMBL" id="RTR26988.1"/>
    </source>
</evidence>
<name>A0A3S0KBG8_9GAMM</name>
<feature type="chain" id="PRO_5018525159" evidence="1">
    <location>
        <begin position="24"/>
        <end position="266"/>
    </location>
</feature>
<comment type="caution">
    <text evidence="2">The sequence shown here is derived from an EMBL/GenBank/DDBJ whole genome shotgun (WGS) entry which is preliminary data.</text>
</comment>
<dbReference type="InterPro" id="IPR011990">
    <property type="entry name" value="TPR-like_helical_dom_sf"/>
</dbReference>
<dbReference type="OrthoDB" id="6270569at2"/>
<dbReference type="RefSeq" id="WP_126507966.1">
    <property type="nucleotide sequence ID" value="NZ_RXNV01000018.1"/>
</dbReference>
<feature type="signal peptide" evidence="1">
    <location>
        <begin position="1"/>
        <end position="23"/>
    </location>
</feature>
<dbReference type="InterPro" id="IPR006597">
    <property type="entry name" value="Sel1-like"/>
</dbReference>
<sequence length="266" mass="29691">MKGSISTYTLGLLVLLCSGAALAKPAVQSLSAQIIPCDTSDCSKTFQEYKTLARYGHSDAMYTLAELYRNGYGTEVDMRLATKWYRRSAKYGNPFAQYKAAIIYLQESENQDIDKAMRYLRAADREGLDEATHLLGLIYLEGELIETDRVKAKEYLSKSFEHGHKDTINVLANISLIKLDHKDKNSAPTKLSVSQPAPVGEMEVIEVSAPSMEEVLTYHITMLRGGTPDARGTTGTMLRGRTCSEMISCNTESDSERIREFLMSTW</sequence>
<keyword evidence="3" id="KW-1185">Reference proteome</keyword>
<evidence type="ECO:0000256" key="1">
    <source>
        <dbReference type="SAM" id="SignalP"/>
    </source>
</evidence>
<dbReference type="AlphaFoldDB" id="A0A3S0KBG8"/>
<evidence type="ECO:0000313" key="3">
    <source>
        <dbReference type="Proteomes" id="UP000282060"/>
    </source>
</evidence>
<reference evidence="2 3" key="1">
    <citation type="submission" date="2018-12" db="EMBL/GenBank/DDBJ databases">
        <authorList>
            <person name="Yu L."/>
        </authorList>
    </citation>
    <scope>NUCLEOTIDE SEQUENCE [LARGE SCALE GENOMIC DNA]</scope>
    <source>
        <strain evidence="2 3">HAW-EB5</strain>
    </source>
</reference>
<proteinExistence type="predicted"/>